<dbReference type="AlphaFoldDB" id="A0A4Q1BNQ6"/>
<dbReference type="VEuPathDB" id="FungiDB:TREMEDRAFT_68702"/>
<evidence type="ECO:0000313" key="6">
    <source>
        <dbReference type="EMBL" id="RXK39508.1"/>
    </source>
</evidence>
<comment type="caution">
    <text evidence="6">The sequence shown here is derived from an EMBL/GenBank/DDBJ whole genome shotgun (WGS) entry which is preliminary data.</text>
</comment>
<proteinExistence type="inferred from homology"/>
<dbReference type="InterPro" id="IPR002646">
    <property type="entry name" value="PolA_pol_head_dom"/>
</dbReference>
<gene>
    <name evidence="6" type="ORF">M231_03177</name>
</gene>
<evidence type="ECO:0000256" key="1">
    <source>
        <dbReference type="ARBA" id="ARBA00007265"/>
    </source>
</evidence>
<evidence type="ECO:0000313" key="7">
    <source>
        <dbReference type="Proteomes" id="UP000289152"/>
    </source>
</evidence>
<comment type="similarity">
    <text evidence="1 4">Belongs to the tRNA nucleotidyltransferase/poly(A) polymerase family.</text>
</comment>
<dbReference type="STRING" id="5217.A0A4Q1BNQ6"/>
<accession>A0A4Q1BNQ6</accession>
<keyword evidence="7" id="KW-1185">Reference proteome</keyword>
<dbReference type="FunFam" id="3.30.460.10:FF:000019">
    <property type="entry name" value="tRNA nucleotidyltransferase cca2"/>
    <property type="match status" value="1"/>
</dbReference>
<evidence type="ECO:0000256" key="3">
    <source>
        <dbReference type="ARBA" id="ARBA00022884"/>
    </source>
</evidence>
<dbReference type="InterPro" id="IPR043519">
    <property type="entry name" value="NT_sf"/>
</dbReference>
<dbReference type="GO" id="GO:0052929">
    <property type="term" value="F:ATP:3'-cytidine-cytidine-tRNA adenylyltransferase activity"/>
    <property type="evidence" value="ECO:0007669"/>
    <property type="project" value="TreeGrafter"/>
</dbReference>
<protein>
    <recommendedName>
        <fullName evidence="5">Poly A polymerase head domain-containing protein</fullName>
    </recommendedName>
</protein>
<dbReference type="GO" id="GO:0003723">
    <property type="term" value="F:RNA binding"/>
    <property type="evidence" value="ECO:0007669"/>
    <property type="project" value="UniProtKB-KW"/>
</dbReference>
<dbReference type="EMBL" id="SDIL01000030">
    <property type="protein sequence ID" value="RXK39508.1"/>
    <property type="molecule type" value="Genomic_DNA"/>
</dbReference>
<evidence type="ECO:0000256" key="4">
    <source>
        <dbReference type="RuleBase" id="RU003953"/>
    </source>
</evidence>
<keyword evidence="3 4" id="KW-0694">RNA-binding</keyword>
<organism evidence="6 7">
    <name type="scientific">Tremella mesenterica</name>
    <name type="common">Jelly fungus</name>
    <dbReference type="NCBI Taxonomy" id="5217"/>
    <lineage>
        <taxon>Eukaryota</taxon>
        <taxon>Fungi</taxon>
        <taxon>Dikarya</taxon>
        <taxon>Basidiomycota</taxon>
        <taxon>Agaricomycotina</taxon>
        <taxon>Tremellomycetes</taxon>
        <taxon>Tremellales</taxon>
        <taxon>Tremellaceae</taxon>
        <taxon>Tremella</taxon>
    </lineage>
</organism>
<dbReference type="PANTHER" id="PTHR13734:SF5">
    <property type="entry name" value="CCA TRNA NUCLEOTIDYLTRANSFERASE, MITOCHONDRIAL"/>
    <property type="match status" value="1"/>
</dbReference>
<dbReference type="PANTHER" id="PTHR13734">
    <property type="entry name" value="TRNA-NUCLEOTIDYLTRANSFERASE"/>
    <property type="match status" value="1"/>
</dbReference>
<reference evidence="6 7" key="1">
    <citation type="submission" date="2016-06" db="EMBL/GenBank/DDBJ databases">
        <title>Evolution of pathogenesis and genome organization in the Tremellales.</title>
        <authorList>
            <person name="Cuomo C."/>
            <person name="Litvintseva A."/>
            <person name="Heitman J."/>
            <person name="Chen Y."/>
            <person name="Sun S."/>
            <person name="Springer D."/>
            <person name="Dromer F."/>
            <person name="Young S."/>
            <person name="Zeng Q."/>
            <person name="Chapman S."/>
            <person name="Gujja S."/>
            <person name="Saif S."/>
            <person name="Birren B."/>
        </authorList>
    </citation>
    <scope>NUCLEOTIDE SEQUENCE [LARGE SCALE GENOMIC DNA]</scope>
    <source>
        <strain evidence="6 7">ATCC 28783</strain>
    </source>
</reference>
<sequence length="528" mass="59480">MEITSQELSIYSTHLVSSTLMRLIPSAQSLTRIFSRAFMSNSHNISLTPTEAHFCELLDDFSTHRVPPVECRIAGGWVRDKLLALPSSDLDIALTISSGYTFAIEFASYLTSHGVAIGSVGKVAANPEQSKHLETGTTRILGMECDFVGLRNETYSDSRIPQIEPGTPTQDAFRRDLTINALFYNVHSRQVEDFTGKGLPDLASRIARTPLPPLQTFRDDPLRVLRCIRFASRFGLSIDDQVTEAMQNPQVKTELQSKVSKERIGIEVTKMLKHDPLRAIELIHQLDLHQTIFVSTTSKERGNSLKSAQILAEVRNHLPVDELLWLAAACSPFRDLTMQVKNKEVPVVSGVLSDGLKVGFFFVSQADTQLSNDVKNAIVNLFLHAPLLNPTLRSRSEIGMAMQRNQPWERALTWATVVAILPVWTGRLEDQARGILNDFLEFRRRIVDLKLPESVSEEPLLNGNEVQTLLNIRPSPTIQAVRVDMNKWQLDNPGATKRECEEWLLRMWASEQREKWEVKSPPAGKRKR</sequence>
<keyword evidence="2 4" id="KW-0808">Transferase</keyword>
<dbReference type="FunCoup" id="A0A4Q1BNQ6">
    <property type="interactions" value="480"/>
</dbReference>
<feature type="domain" description="Poly A polymerase head" evidence="5">
    <location>
        <begin position="71"/>
        <end position="206"/>
    </location>
</feature>
<dbReference type="Gene3D" id="1.10.3090.10">
    <property type="entry name" value="cca-adding enzyme, domain 2"/>
    <property type="match status" value="1"/>
</dbReference>
<dbReference type="SUPFAM" id="SSF81891">
    <property type="entry name" value="Poly A polymerase C-terminal region-like"/>
    <property type="match status" value="1"/>
</dbReference>
<dbReference type="GO" id="GO:0001680">
    <property type="term" value="P:tRNA 3'-terminal CCA addition"/>
    <property type="evidence" value="ECO:0007669"/>
    <property type="project" value="TreeGrafter"/>
</dbReference>
<dbReference type="Gene3D" id="3.30.460.10">
    <property type="entry name" value="Beta Polymerase, domain 2"/>
    <property type="match status" value="1"/>
</dbReference>
<dbReference type="Pfam" id="PF01743">
    <property type="entry name" value="PolyA_pol"/>
    <property type="match status" value="1"/>
</dbReference>
<dbReference type="CDD" id="cd05398">
    <property type="entry name" value="NT_ClassII-CCAase"/>
    <property type="match status" value="1"/>
</dbReference>
<dbReference type="InParanoid" id="A0A4Q1BNQ6"/>
<evidence type="ECO:0000256" key="2">
    <source>
        <dbReference type="ARBA" id="ARBA00022679"/>
    </source>
</evidence>
<dbReference type="GO" id="GO:0005739">
    <property type="term" value="C:mitochondrion"/>
    <property type="evidence" value="ECO:0007669"/>
    <property type="project" value="UniProtKB-ARBA"/>
</dbReference>
<dbReference type="Proteomes" id="UP000289152">
    <property type="component" value="Unassembled WGS sequence"/>
</dbReference>
<dbReference type="SUPFAM" id="SSF81301">
    <property type="entry name" value="Nucleotidyltransferase"/>
    <property type="match status" value="1"/>
</dbReference>
<dbReference type="GO" id="GO:0052927">
    <property type="term" value="F:CC tRNA cytidylyltransferase activity"/>
    <property type="evidence" value="ECO:0007669"/>
    <property type="project" value="TreeGrafter"/>
</dbReference>
<dbReference type="OrthoDB" id="445712at2759"/>
<name>A0A4Q1BNQ6_TREME</name>
<evidence type="ECO:0000259" key="5">
    <source>
        <dbReference type="Pfam" id="PF01743"/>
    </source>
</evidence>